<organism evidence="2 3">
    <name type="scientific">Rotaria sordida</name>
    <dbReference type="NCBI Taxonomy" id="392033"/>
    <lineage>
        <taxon>Eukaryota</taxon>
        <taxon>Metazoa</taxon>
        <taxon>Spiralia</taxon>
        <taxon>Gnathifera</taxon>
        <taxon>Rotifera</taxon>
        <taxon>Eurotatoria</taxon>
        <taxon>Bdelloidea</taxon>
        <taxon>Philodinida</taxon>
        <taxon>Philodinidae</taxon>
        <taxon>Rotaria</taxon>
    </lineage>
</organism>
<dbReference type="SUPFAM" id="SSF50156">
    <property type="entry name" value="PDZ domain-like"/>
    <property type="match status" value="1"/>
</dbReference>
<accession>A0A815VYJ3</accession>
<evidence type="ECO:0000259" key="1">
    <source>
        <dbReference type="PROSITE" id="PS50106"/>
    </source>
</evidence>
<dbReference type="InterPro" id="IPR036034">
    <property type="entry name" value="PDZ_sf"/>
</dbReference>
<protein>
    <recommendedName>
        <fullName evidence="1">PDZ domain-containing protein</fullName>
    </recommendedName>
</protein>
<name>A0A815VYJ3_9BILA</name>
<dbReference type="InterPro" id="IPR001478">
    <property type="entry name" value="PDZ"/>
</dbReference>
<dbReference type="Proteomes" id="UP000663889">
    <property type="component" value="Unassembled WGS sequence"/>
</dbReference>
<feature type="domain" description="PDZ" evidence="1">
    <location>
        <begin position="1"/>
        <end position="36"/>
    </location>
</feature>
<feature type="non-terminal residue" evidence="2">
    <location>
        <position position="314"/>
    </location>
</feature>
<sequence>SIAGHQGELRSGDQIIKINNHRVISRDEAINRVNGTCHILLQIVRFQVNCLPIIQSIPLTEDDNGVVLACNTDIETTNQKSSNECNNLIKSCISLSSSTLNNNSLYCRRIQSYTDQFQYRRCLSLNDLRSCIKHEKKQIQYKKPLIRSQSLLEITTDNEQIILKPLPFNNQSQQNLIVKRRNDSDSSQSKSNDSYHSYYNNNYNQWTLKHFRRRCREQRLKEQYQTTDDKPMSELKQDSATEDLNLLNRIFIQESQQELNEKLYLAYKYGQQSSIERNRLKRMIQQHYFNRIKSQSTATISISSTINQPPLVIL</sequence>
<dbReference type="PROSITE" id="PS50106">
    <property type="entry name" value="PDZ"/>
    <property type="match status" value="1"/>
</dbReference>
<reference evidence="2" key="1">
    <citation type="submission" date="2021-02" db="EMBL/GenBank/DDBJ databases">
        <authorList>
            <person name="Nowell W R."/>
        </authorList>
    </citation>
    <scope>NUCLEOTIDE SEQUENCE</scope>
</reference>
<proteinExistence type="predicted"/>
<evidence type="ECO:0000313" key="2">
    <source>
        <dbReference type="EMBL" id="CAF1536326.1"/>
    </source>
</evidence>
<comment type="caution">
    <text evidence="2">The sequence shown here is derived from an EMBL/GenBank/DDBJ whole genome shotgun (WGS) entry which is preliminary data.</text>
</comment>
<gene>
    <name evidence="2" type="ORF">SEV965_LOCUS37846</name>
</gene>
<dbReference type="EMBL" id="CAJNOU010008304">
    <property type="protein sequence ID" value="CAF1536326.1"/>
    <property type="molecule type" value="Genomic_DNA"/>
</dbReference>
<evidence type="ECO:0000313" key="3">
    <source>
        <dbReference type="Proteomes" id="UP000663889"/>
    </source>
</evidence>
<dbReference type="AlphaFoldDB" id="A0A815VYJ3"/>